<dbReference type="EMBL" id="JAIOIV010000109">
    <property type="protein sequence ID" value="MBZ0157263.1"/>
    <property type="molecule type" value="Genomic_DNA"/>
</dbReference>
<keyword evidence="1" id="KW-0472">Membrane</keyword>
<comment type="caution">
    <text evidence="2">The sequence shown here is derived from an EMBL/GenBank/DDBJ whole genome shotgun (WGS) entry which is preliminary data.</text>
</comment>
<dbReference type="Proteomes" id="UP000705867">
    <property type="component" value="Unassembled WGS sequence"/>
</dbReference>
<proteinExistence type="predicted"/>
<sequence length="300" mass="30758">METVYRETSGIGEAGEGAYTRGIFRRISWGAIFAGTIVALVIGLALSLLGLGIGLGTVNPATEENPLGGVGPGAGIWMAISTLISLFAGGWVAGRLAGFPRSPIGILHGIVVWGVVTLFSFYLMTTAVGMLVSGVAGVIGKGISLIGSGVMAAAPSGTARGGGAESPLDSIMNQARNLISQRGKAVPGQSDEEVQQAVQRLMSAPTVTEQDRTTVIDLLTARTDMSRDEATRVVDNWIQVKTQAMQAAGTALQVTEETMDTLSKAALWAFVAVVLGAAAAAFGGSLGAPKGMTVPVERTQ</sequence>
<evidence type="ECO:0000313" key="2">
    <source>
        <dbReference type="EMBL" id="MBZ0157263.1"/>
    </source>
</evidence>
<feature type="transmembrane region" description="Helical" evidence="1">
    <location>
        <begin position="265"/>
        <end position="288"/>
    </location>
</feature>
<evidence type="ECO:0000256" key="1">
    <source>
        <dbReference type="SAM" id="Phobius"/>
    </source>
</evidence>
<evidence type="ECO:0000313" key="3">
    <source>
        <dbReference type="Proteomes" id="UP000705867"/>
    </source>
</evidence>
<evidence type="ECO:0008006" key="4">
    <source>
        <dbReference type="Google" id="ProtNLM"/>
    </source>
</evidence>
<keyword evidence="1" id="KW-1133">Transmembrane helix</keyword>
<feature type="transmembrane region" description="Helical" evidence="1">
    <location>
        <begin position="74"/>
        <end position="93"/>
    </location>
</feature>
<organism evidence="2 3">
    <name type="scientific">Candidatus Nitrobium versatile</name>
    <dbReference type="NCBI Taxonomy" id="2884831"/>
    <lineage>
        <taxon>Bacteria</taxon>
        <taxon>Pseudomonadati</taxon>
        <taxon>Nitrospirota</taxon>
        <taxon>Nitrospiria</taxon>
        <taxon>Nitrospirales</taxon>
        <taxon>Nitrospiraceae</taxon>
        <taxon>Candidatus Nitrobium</taxon>
    </lineage>
</organism>
<feature type="transmembrane region" description="Helical" evidence="1">
    <location>
        <begin position="105"/>
        <end position="124"/>
    </location>
</feature>
<accession>A0A953M2B3</accession>
<keyword evidence="1" id="KW-0812">Transmembrane</keyword>
<dbReference type="AlphaFoldDB" id="A0A953M2B3"/>
<gene>
    <name evidence="2" type="ORF">K8I29_13760</name>
</gene>
<feature type="transmembrane region" description="Helical" evidence="1">
    <location>
        <begin position="130"/>
        <end position="154"/>
    </location>
</feature>
<name>A0A953M2B3_9BACT</name>
<reference evidence="2" key="2">
    <citation type="submission" date="2021-08" db="EMBL/GenBank/DDBJ databases">
        <authorList>
            <person name="Dalcin Martins P."/>
        </authorList>
    </citation>
    <scope>NUCLEOTIDE SEQUENCE</scope>
    <source>
        <strain evidence="2">MAG_39</strain>
    </source>
</reference>
<feature type="transmembrane region" description="Helical" evidence="1">
    <location>
        <begin position="31"/>
        <end position="54"/>
    </location>
</feature>
<reference evidence="2" key="1">
    <citation type="journal article" date="2021" name="bioRxiv">
        <title>Unraveling nitrogen, sulfur and carbon metabolic pathways and microbial community transcriptional responses to substrate deprivation and toxicity stresses in a bioreactor mimicking anoxic brackish coastal sediment conditions.</title>
        <authorList>
            <person name="Martins P.D."/>
            <person name="Echeveste M.J."/>
            <person name="Arshad A."/>
            <person name="Kurth J."/>
            <person name="Ouboter H."/>
            <person name="Jetten M.S.M."/>
            <person name="Welte C.U."/>
        </authorList>
    </citation>
    <scope>NUCLEOTIDE SEQUENCE</scope>
    <source>
        <strain evidence="2">MAG_39</strain>
    </source>
</reference>
<protein>
    <recommendedName>
        <fullName evidence="4">PhnA-like protein</fullName>
    </recommendedName>
</protein>